<evidence type="ECO:0000256" key="1">
    <source>
        <dbReference type="ARBA" id="ARBA00004173"/>
    </source>
</evidence>
<evidence type="ECO:0000256" key="6">
    <source>
        <dbReference type="RuleBase" id="RU361266"/>
    </source>
</evidence>
<proteinExistence type="inferred from homology"/>
<evidence type="ECO:0000256" key="3">
    <source>
        <dbReference type="ARBA" id="ARBA00022532"/>
    </source>
</evidence>
<dbReference type="PANTHER" id="PTHR11835">
    <property type="entry name" value="DECARBOXYLATING DEHYDROGENASES-ISOCITRATE, ISOPROPYLMALATE, TARTRATE"/>
    <property type="match status" value="1"/>
</dbReference>
<dbReference type="PROSITE" id="PS00470">
    <property type="entry name" value="IDH_IMDH"/>
    <property type="match status" value="1"/>
</dbReference>
<dbReference type="NCBIfam" id="TIGR00175">
    <property type="entry name" value="mito_nad_idh"/>
    <property type="match status" value="1"/>
</dbReference>
<dbReference type="GO" id="GO:0051287">
    <property type="term" value="F:NAD binding"/>
    <property type="evidence" value="ECO:0007669"/>
    <property type="project" value="UniProtKB-UniRule"/>
</dbReference>
<keyword evidence="9" id="KW-1185">Reference proteome</keyword>
<name>A0A074YYI7_OPIVI</name>
<dbReference type="SMART" id="SM01329">
    <property type="entry name" value="Iso_dh"/>
    <property type="match status" value="1"/>
</dbReference>
<dbReference type="AlphaFoldDB" id="A0A074YYI7"/>
<dbReference type="GO" id="GO:0006099">
    <property type="term" value="P:tricarboxylic acid cycle"/>
    <property type="evidence" value="ECO:0007669"/>
    <property type="project" value="UniProtKB-UniRule"/>
</dbReference>
<dbReference type="GO" id="GO:0016616">
    <property type="term" value="F:oxidoreductase activity, acting on the CH-OH group of donors, NAD or NADP as acceptor"/>
    <property type="evidence" value="ECO:0007669"/>
    <property type="project" value="InterPro"/>
</dbReference>
<evidence type="ECO:0000259" key="7">
    <source>
        <dbReference type="SMART" id="SM01329"/>
    </source>
</evidence>
<dbReference type="EMBL" id="KL597151">
    <property type="protein sequence ID" value="KER19708.1"/>
    <property type="molecule type" value="Genomic_DNA"/>
</dbReference>
<dbReference type="GO" id="GO:0000287">
    <property type="term" value="F:magnesium ion binding"/>
    <property type="evidence" value="ECO:0007669"/>
    <property type="project" value="UniProtKB-UniRule"/>
</dbReference>
<feature type="domain" description="Isopropylmalate dehydrogenase-like" evidence="7">
    <location>
        <begin position="68"/>
        <end position="387"/>
    </location>
</feature>
<dbReference type="InterPro" id="IPR019818">
    <property type="entry name" value="IsoCit/isopropylmalate_DH_CS"/>
</dbReference>
<dbReference type="Gene3D" id="3.40.718.10">
    <property type="entry name" value="Isopropylmalate Dehydrogenase"/>
    <property type="match status" value="1"/>
</dbReference>
<accession>A0A074YYI7</accession>
<dbReference type="SUPFAM" id="SSF53659">
    <property type="entry name" value="Isocitrate/Isopropylmalate dehydrogenase-like"/>
    <property type="match status" value="1"/>
</dbReference>
<comment type="subcellular location">
    <subcellularLocation>
        <location evidence="1 6">Mitochondrion</location>
    </subcellularLocation>
</comment>
<evidence type="ECO:0000313" key="9">
    <source>
        <dbReference type="Proteomes" id="UP000054324"/>
    </source>
</evidence>
<evidence type="ECO:0000313" key="8">
    <source>
        <dbReference type="EMBL" id="KER19708.1"/>
    </source>
</evidence>
<dbReference type="Pfam" id="PF00180">
    <property type="entry name" value="Iso_dh"/>
    <property type="match status" value="1"/>
</dbReference>
<dbReference type="InterPro" id="IPR004434">
    <property type="entry name" value="Isocitrate_DH_NAD"/>
</dbReference>
<gene>
    <name evidence="8" type="ORF">T265_11588</name>
</gene>
<evidence type="ECO:0000256" key="4">
    <source>
        <dbReference type="ARBA" id="ARBA00022946"/>
    </source>
</evidence>
<comment type="similarity">
    <text evidence="2 6">Belongs to the isocitrate and isopropylmalate dehydrogenases family.</text>
</comment>
<dbReference type="KEGG" id="ovi:T265_11588"/>
<keyword evidence="4 6" id="KW-0809">Transit peptide</keyword>
<sequence length="457" mass="51164">MKACLMLLRRIVPKSGITPFCSIVNQQRLQSTSVITDANIDASPVSKHFLNVGFHQDLPKACYGGRHTVAMLTGDGVGPEMMDYVKEVYQLIGAPVDFEEIHVNINCAETTFRDALLAMERNGVGIKGNFATEPGQSSRNLALRTQLNLYAFVQRCRNFPGIDTRHQNVDIVIIRENTEGEYSRLEHENVPGVVESLKVITAEKSRRIAHFAFNYAIRHNRKKVTAVHKANIMKLGDGLFLDTCSDVAKAYPQIEFNAMIIDNTCMQLVSRPQQFDVIVLPNLYGNIVGNIAAGLVGGAGLASGVNLGERNALFEMGTRNSGRSLVGKNLANPCAMLLTAAHLLEYLNHMDEARQIWDAIFHVVGVQKIRTRDLGGQHKTRDVVRAITERIRQNQMSTHRIASHCVRRDHMDEARQIWDAIFHVVGVQKIRTRDLGGQHKTRDVVRAITERIRQNQM</sequence>
<protein>
    <recommendedName>
        <fullName evidence="6">Isocitrate dehydrogenase [NAD] subunit, mitochondrial</fullName>
    </recommendedName>
</protein>
<dbReference type="GO" id="GO:0005739">
    <property type="term" value="C:mitochondrion"/>
    <property type="evidence" value="ECO:0007669"/>
    <property type="project" value="UniProtKB-SubCell"/>
</dbReference>
<dbReference type="GO" id="GO:0006102">
    <property type="term" value="P:isocitrate metabolic process"/>
    <property type="evidence" value="ECO:0007669"/>
    <property type="project" value="TreeGrafter"/>
</dbReference>
<dbReference type="OrthoDB" id="10261637at2759"/>
<dbReference type="STRING" id="6198.A0A074YYI7"/>
<dbReference type="GeneID" id="20325756"/>
<keyword evidence="5 6" id="KW-0496">Mitochondrion</keyword>
<dbReference type="CTD" id="20325756"/>
<organism evidence="8 9">
    <name type="scientific">Opisthorchis viverrini</name>
    <name type="common">Southeast Asian liver fluke</name>
    <dbReference type="NCBI Taxonomy" id="6198"/>
    <lineage>
        <taxon>Eukaryota</taxon>
        <taxon>Metazoa</taxon>
        <taxon>Spiralia</taxon>
        <taxon>Lophotrochozoa</taxon>
        <taxon>Platyhelminthes</taxon>
        <taxon>Trematoda</taxon>
        <taxon>Digenea</taxon>
        <taxon>Opisthorchiida</taxon>
        <taxon>Opisthorchiata</taxon>
        <taxon>Opisthorchiidae</taxon>
        <taxon>Opisthorchis</taxon>
    </lineage>
</organism>
<evidence type="ECO:0000256" key="2">
    <source>
        <dbReference type="ARBA" id="ARBA00007769"/>
    </source>
</evidence>
<dbReference type="RefSeq" id="XP_009176543.1">
    <property type="nucleotide sequence ID" value="XM_009178279.1"/>
</dbReference>
<dbReference type="FunFam" id="3.40.718.10:FF:000001">
    <property type="entry name" value="Isocitrate dehydrogenase [NAD] subunit, mitochondrial"/>
    <property type="match status" value="1"/>
</dbReference>
<dbReference type="PANTHER" id="PTHR11835:SF60">
    <property type="entry name" value="ISOCITRATE DEHYDROGENASE [NAD] SUBUNIT, MITOCHONDRIAL"/>
    <property type="match status" value="1"/>
</dbReference>
<dbReference type="InterPro" id="IPR024084">
    <property type="entry name" value="IsoPropMal-DH-like_dom"/>
</dbReference>
<keyword evidence="3 6" id="KW-0816">Tricarboxylic acid cycle</keyword>
<dbReference type="Proteomes" id="UP000054324">
    <property type="component" value="Unassembled WGS sequence"/>
</dbReference>
<reference evidence="8 9" key="1">
    <citation type="submission" date="2013-11" db="EMBL/GenBank/DDBJ databases">
        <title>Opisthorchis viverrini - life in the bile duct.</title>
        <authorList>
            <person name="Young N.D."/>
            <person name="Nagarajan N."/>
            <person name="Lin S.J."/>
            <person name="Korhonen P.K."/>
            <person name="Jex A.R."/>
            <person name="Hall R.S."/>
            <person name="Safavi-Hemami H."/>
            <person name="Kaewkong W."/>
            <person name="Bertrand D."/>
            <person name="Gao S."/>
            <person name="Seet Q."/>
            <person name="Wongkham S."/>
            <person name="Teh B.T."/>
            <person name="Wongkham C."/>
            <person name="Intapan P.M."/>
            <person name="Maleewong W."/>
            <person name="Yang X."/>
            <person name="Hu M."/>
            <person name="Wang Z."/>
            <person name="Hofmann A."/>
            <person name="Sternberg P.W."/>
            <person name="Tan P."/>
            <person name="Wang J."/>
            <person name="Gasser R.B."/>
        </authorList>
    </citation>
    <scope>NUCLEOTIDE SEQUENCE [LARGE SCALE GENOMIC DNA]</scope>
</reference>
<evidence type="ECO:0000256" key="5">
    <source>
        <dbReference type="ARBA" id="ARBA00023128"/>
    </source>
</evidence>